<keyword evidence="5" id="KW-1185">Reference proteome</keyword>
<dbReference type="InterPro" id="IPR036271">
    <property type="entry name" value="Tet_transcr_reg_TetR-rel_C_sf"/>
</dbReference>
<evidence type="ECO:0000256" key="1">
    <source>
        <dbReference type="ARBA" id="ARBA00023125"/>
    </source>
</evidence>
<dbReference type="STRING" id="1423738.FC84_GL001164"/>
<protein>
    <submittedName>
        <fullName evidence="4">TetR family transcriptional regulator</fullName>
    </submittedName>
</protein>
<dbReference type="Pfam" id="PF00440">
    <property type="entry name" value="TetR_N"/>
    <property type="match status" value="1"/>
</dbReference>
<dbReference type="InterPro" id="IPR050109">
    <property type="entry name" value="HTH-type_TetR-like_transc_reg"/>
</dbReference>
<dbReference type="InterPro" id="IPR001647">
    <property type="entry name" value="HTH_TetR"/>
</dbReference>
<dbReference type="AlphaFoldDB" id="A0A0R2BHT4"/>
<reference evidence="4 5" key="1">
    <citation type="journal article" date="2015" name="Genome Announc.">
        <title>Expanding the biotechnology potential of lactobacilli through comparative genomics of 213 strains and associated genera.</title>
        <authorList>
            <person name="Sun Z."/>
            <person name="Harris H.M."/>
            <person name="McCann A."/>
            <person name="Guo C."/>
            <person name="Argimon S."/>
            <person name="Zhang W."/>
            <person name="Yang X."/>
            <person name="Jeffery I.B."/>
            <person name="Cooney J.C."/>
            <person name="Kagawa T.F."/>
            <person name="Liu W."/>
            <person name="Song Y."/>
            <person name="Salvetti E."/>
            <person name="Wrobel A."/>
            <person name="Rasinkangas P."/>
            <person name="Parkhill J."/>
            <person name="Rea M.C."/>
            <person name="O'Sullivan O."/>
            <person name="Ritari J."/>
            <person name="Douillard F.P."/>
            <person name="Paul Ross R."/>
            <person name="Yang R."/>
            <person name="Briner A.E."/>
            <person name="Felis G.E."/>
            <person name="de Vos W.M."/>
            <person name="Barrangou R."/>
            <person name="Klaenhammer T.R."/>
            <person name="Caufield P.W."/>
            <person name="Cui Y."/>
            <person name="Zhang H."/>
            <person name="O'Toole P.W."/>
        </authorList>
    </citation>
    <scope>NUCLEOTIDE SEQUENCE [LARGE SCALE GENOMIC DNA]</scope>
    <source>
        <strain evidence="4 5">DSM 20335</strain>
    </source>
</reference>
<gene>
    <name evidence="4" type="ORF">FC84_GL001164</name>
</gene>
<dbReference type="PANTHER" id="PTHR30055:SF222">
    <property type="entry name" value="REGULATORY PROTEIN"/>
    <property type="match status" value="1"/>
</dbReference>
<evidence type="ECO:0000313" key="5">
    <source>
        <dbReference type="Proteomes" id="UP000051813"/>
    </source>
</evidence>
<evidence type="ECO:0000259" key="3">
    <source>
        <dbReference type="PROSITE" id="PS50977"/>
    </source>
</evidence>
<dbReference type="Gene3D" id="1.10.357.10">
    <property type="entry name" value="Tetracycline Repressor, domain 2"/>
    <property type="match status" value="1"/>
</dbReference>
<dbReference type="PROSITE" id="PS50977">
    <property type="entry name" value="HTH_TETR_2"/>
    <property type="match status" value="1"/>
</dbReference>
<dbReference type="SUPFAM" id="SSF48498">
    <property type="entry name" value="Tetracyclin repressor-like, C-terminal domain"/>
    <property type="match status" value="1"/>
</dbReference>
<dbReference type="PRINTS" id="PR00455">
    <property type="entry name" value="HTHTETR"/>
</dbReference>
<dbReference type="Gene3D" id="1.10.10.60">
    <property type="entry name" value="Homeodomain-like"/>
    <property type="match status" value="1"/>
</dbReference>
<dbReference type="GO" id="GO:0006355">
    <property type="term" value="P:regulation of DNA-templated transcription"/>
    <property type="evidence" value="ECO:0007669"/>
    <property type="project" value="UniProtKB-ARBA"/>
</dbReference>
<feature type="DNA-binding region" description="H-T-H motif" evidence="2">
    <location>
        <begin position="44"/>
        <end position="63"/>
    </location>
</feature>
<comment type="caution">
    <text evidence="4">The sequence shown here is derived from an EMBL/GenBank/DDBJ whole genome shotgun (WGS) entry which is preliminary data.</text>
</comment>
<accession>A0A0R2BHT4</accession>
<evidence type="ECO:0000313" key="4">
    <source>
        <dbReference type="EMBL" id="KRM78341.1"/>
    </source>
</evidence>
<dbReference type="PATRIC" id="fig|1423738.3.peg.1177"/>
<dbReference type="GO" id="GO:0003677">
    <property type="term" value="F:DNA binding"/>
    <property type="evidence" value="ECO:0007669"/>
    <property type="project" value="UniProtKB-UniRule"/>
</dbReference>
<sequence length="215" mass="24771">MDNLETTINQISPEKAITQLSKKQQAVLKASLSLFAKVGYDRTSTYEIAKLAGVSEGTVFSQFKTKNQLLHAILEPFIGEILPMAASDFINQLQTTSLPHFEDFLNYIVHDRMSFVMSHRSEFKIFVQEMGRNPQLLIMLTERLNTLINRRLSEMLRFYQDKGELITWDPMRISRYIVSVILGYLLPNTLMSDEPLVIEQQTRECVEFLMRGLSA</sequence>
<proteinExistence type="predicted"/>
<dbReference type="SUPFAM" id="SSF46689">
    <property type="entry name" value="Homeodomain-like"/>
    <property type="match status" value="1"/>
</dbReference>
<name>A0A0R2BHT4_9LACO</name>
<dbReference type="OrthoDB" id="9780824at2"/>
<dbReference type="EMBL" id="AYYK01000022">
    <property type="protein sequence ID" value="KRM78341.1"/>
    <property type="molecule type" value="Genomic_DNA"/>
</dbReference>
<feature type="domain" description="HTH tetR-type" evidence="3">
    <location>
        <begin position="21"/>
        <end position="81"/>
    </location>
</feature>
<dbReference type="InterPro" id="IPR009057">
    <property type="entry name" value="Homeodomain-like_sf"/>
</dbReference>
<evidence type="ECO:0000256" key="2">
    <source>
        <dbReference type="PROSITE-ProRule" id="PRU00335"/>
    </source>
</evidence>
<organism evidence="4 5">
    <name type="scientific">Lapidilactobacillus dextrinicus DSM 20335</name>
    <dbReference type="NCBI Taxonomy" id="1423738"/>
    <lineage>
        <taxon>Bacteria</taxon>
        <taxon>Bacillati</taxon>
        <taxon>Bacillota</taxon>
        <taxon>Bacilli</taxon>
        <taxon>Lactobacillales</taxon>
        <taxon>Lactobacillaceae</taxon>
        <taxon>Lapidilactobacillus</taxon>
    </lineage>
</organism>
<dbReference type="Proteomes" id="UP000051813">
    <property type="component" value="Unassembled WGS sequence"/>
</dbReference>
<dbReference type="RefSeq" id="WP_057757632.1">
    <property type="nucleotide sequence ID" value="NZ_AYYK01000022.1"/>
</dbReference>
<keyword evidence="1 2" id="KW-0238">DNA-binding</keyword>
<dbReference type="PANTHER" id="PTHR30055">
    <property type="entry name" value="HTH-TYPE TRANSCRIPTIONAL REGULATOR RUTR"/>
    <property type="match status" value="1"/>
</dbReference>